<dbReference type="SUPFAM" id="SSF111430">
    <property type="entry name" value="YAP1 redox domain"/>
    <property type="match status" value="1"/>
</dbReference>
<feature type="compositionally biased region" description="Polar residues" evidence="4">
    <location>
        <begin position="464"/>
        <end position="473"/>
    </location>
</feature>
<evidence type="ECO:0000313" key="6">
    <source>
        <dbReference type="EMBL" id="CEP15633.1"/>
    </source>
</evidence>
<feature type="region of interest" description="Disordered" evidence="4">
    <location>
        <begin position="368"/>
        <end position="527"/>
    </location>
</feature>
<dbReference type="GO" id="GO:0005737">
    <property type="term" value="C:cytoplasm"/>
    <property type="evidence" value="ECO:0007669"/>
    <property type="project" value="UniProtKB-SubCell"/>
</dbReference>
<proteinExistence type="predicted"/>
<comment type="subcellular location">
    <subcellularLocation>
        <location evidence="2">Cytoplasm</location>
    </subcellularLocation>
    <subcellularLocation>
        <location evidence="1">Nucleus</location>
    </subcellularLocation>
</comment>
<dbReference type="InterPro" id="IPR004827">
    <property type="entry name" value="bZIP"/>
</dbReference>
<dbReference type="GO" id="GO:0001228">
    <property type="term" value="F:DNA-binding transcription activator activity, RNA polymerase II-specific"/>
    <property type="evidence" value="ECO:0007669"/>
    <property type="project" value="TreeGrafter"/>
</dbReference>
<dbReference type="SUPFAM" id="SSF57959">
    <property type="entry name" value="Leucine zipper domain"/>
    <property type="match status" value="1"/>
</dbReference>
<feature type="compositionally biased region" description="Low complexity" evidence="4">
    <location>
        <begin position="635"/>
        <end position="655"/>
    </location>
</feature>
<dbReference type="InterPro" id="IPR013910">
    <property type="entry name" value="TF_PAP1"/>
</dbReference>
<dbReference type="GO" id="GO:0000976">
    <property type="term" value="F:transcription cis-regulatory region binding"/>
    <property type="evidence" value="ECO:0007669"/>
    <property type="project" value="InterPro"/>
</dbReference>
<feature type="region of interest" description="Disordered" evidence="4">
    <location>
        <begin position="600"/>
        <end position="664"/>
    </location>
</feature>
<dbReference type="CDD" id="cd14688">
    <property type="entry name" value="bZIP_YAP"/>
    <property type="match status" value="1"/>
</dbReference>
<evidence type="ECO:0000259" key="5">
    <source>
        <dbReference type="PROSITE" id="PS00036"/>
    </source>
</evidence>
<dbReference type="Gene3D" id="1.20.5.170">
    <property type="match status" value="1"/>
</dbReference>
<evidence type="ECO:0000256" key="3">
    <source>
        <dbReference type="ARBA" id="ARBA00023242"/>
    </source>
</evidence>
<feature type="compositionally biased region" description="Basic residues" evidence="4">
    <location>
        <begin position="375"/>
        <end position="385"/>
    </location>
</feature>
<dbReference type="PANTHER" id="PTHR40621">
    <property type="entry name" value="TRANSCRIPTION FACTOR KAPC-RELATED"/>
    <property type="match status" value="1"/>
</dbReference>
<feature type="compositionally biased region" description="Polar residues" evidence="4">
    <location>
        <begin position="514"/>
        <end position="527"/>
    </location>
</feature>
<feature type="domain" description="BZIP" evidence="5">
    <location>
        <begin position="205"/>
        <end position="220"/>
    </location>
</feature>
<keyword evidence="3" id="KW-0539">Nucleus</keyword>
<evidence type="ECO:0000256" key="2">
    <source>
        <dbReference type="ARBA" id="ARBA00004496"/>
    </source>
</evidence>
<dbReference type="InterPro" id="IPR046347">
    <property type="entry name" value="bZIP_sf"/>
</dbReference>
<evidence type="ECO:0000313" key="7">
    <source>
        <dbReference type="Proteomes" id="UP000054107"/>
    </source>
</evidence>
<dbReference type="PROSITE" id="PS00036">
    <property type="entry name" value="BZIP_BASIC"/>
    <property type="match status" value="1"/>
</dbReference>
<dbReference type="STRING" id="35722.A0A0B7NL14"/>
<dbReference type="InterPro" id="IPR050936">
    <property type="entry name" value="AP-1-like"/>
</dbReference>
<dbReference type="Gene3D" id="1.10.238.100">
    <property type="entry name" value="YAP1 redox domain. Chain B"/>
    <property type="match status" value="1"/>
</dbReference>
<dbReference type="SMART" id="SM00338">
    <property type="entry name" value="BRLZ"/>
    <property type="match status" value="1"/>
</dbReference>
<dbReference type="OrthoDB" id="2593073at2759"/>
<name>A0A0B7NL14_9FUNG</name>
<dbReference type="GO" id="GO:0090575">
    <property type="term" value="C:RNA polymerase II transcription regulator complex"/>
    <property type="evidence" value="ECO:0007669"/>
    <property type="project" value="TreeGrafter"/>
</dbReference>
<feature type="compositionally biased region" description="Polar residues" evidence="4">
    <location>
        <begin position="495"/>
        <end position="506"/>
    </location>
</feature>
<feature type="compositionally biased region" description="Basic and acidic residues" evidence="4">
    <location>
        <begin position="602"/>
        <end position="624"/>
    </location>
</feature>
<feature type="compositionally biased region" description="Acidic residues" evidence="4">
    <location>
        <begin position="165"/>
        <end position="176"/>
    </location>
</feature>
<dbReference type="InterPro" id="IPR023167">
    <property type="entry name" value="Yap1_redox_dom_sf"/>
</dbReference>
<dbReference type="Pfam" id="PF08601">
    <property type="entry name" value="PAP1"/>
    <property type="match status" value="1"/>
</dbReference>
<feature type="region of interest" description="Disordered" evidence="4">
    <location>
        <begin position="156"/>
        <end position="218"/>
    </location>
</feature>
<dbReference type="EMBL" id="LN732612">
    <property type="protein sequence ID" value="CEP15633.1"/>
    <property type="molecule type" value="Genomic_DNA"/>
</dbReference>
<reference evidence="6 7" key="1">
    <citation type="submission" date="2014-09" db="EMBL/GenBank/DDBJ databases">
        <authorList>
            <person name="Ellenberger Sabrina"/>
        </authorList>
    </citation>
    <scope>NUCLEOTIDE SEQUENCE [LARGE SCALE GENOMIC DNA]</scope>
    <source>
        <strain evidence="6 7">CBS 412.66</strain>
    </source>
</reference>
<sequence length="730" mass="80126">MGAHLSYQQFYIKRHFAVMVEKKTLYPGPKMVLLLAQVVFHQEDSTQSEDDCRPSPNISNEVEKALDQPHLPKSPPSLQSIKLNSKGAIQLTSSSNCPSPNATTNAILNLKINPFFHDKRKWDESFTVAEKKELTGNIVKAAKDNDGETYVTLQEEEYTIPISNLDDEDDSQESDNVDNSNKKPGRKPMADEDSLSDPDQDPKVKRKAQNRAAQRAFRERKERYVKELEIKIKQVQDAHLVATAHLIRENQQLRAIIYRLESENNALKGIPMHPYQSQAPPPVHQAVPRTTTNHSGSSYANIAPLLPHTPNQQSLLLPGYLPNSPAPISSILHPTSPSVNQMMMLASSPLQQYPMSPVVSAAIQSISPTPSAKTISKKVPSKQHKSTPPPPPNNQPLEYTFSISTPASLRPNGGSSASSSSKHNRSEPVELVQLYPPGGSHQSSSNAKSSSSLKKSDLIMLSPGHNQSSSNNKTPKKAASVTSVSSSGSHSNAVPLTSVTTPSSLANGYHDDTSSIMSDKTSSTVNTQQQRKKIQQLEMDMLDCHIDTEGKIFCEKLHNEVCNDAFDRLLSEPLFDQMGKLNLSISSYPVPIVTGPMSFEEQQTKKAKDKEEAQDGKTEKTAVEEEKDADEANVPSEAPLSSSSPPTQPSAISPSVAAETTETSLEQNQNRLLTCPEIWFVLNQHEKFNNFTTDQLCQAVKELAKCADSGPVLEESDLVSILAKMDQGYL</sequence>
<organism evidence="6 7">
    <name type="scientific">Parasitella parasitica</name>
    <dbReference type="NCBI Taxonomy" id="35722"/>
    <lineage>
        <taxon>Eukaryota</taxon>
        <taxon>Fungi</taxon>
        <taxon>Fungi incertae sedis</taxon>
        <taxon>Mucoromycota</taxon>
        <taxon>Mucoromycotina</taxon>
        <taxon>Mucoromycetes</taxon>
        <taxon>Mucorales</taxon>
        <taxon>Mucorineae</taxon>
        <taxon>Mucoraceae</taxon>
        <taxon>Parasitella</taxon>
    </lineage>
</organism>
<keyword evidence="7" id="KW-1185">Reference proteome</keyword>
<evidence type="ECO:0000256" key="1">
    <source>
        <dbReference type="ARBA" id="ARBA00004123"/>
    </source>
</evidence>
<gene>
    <name evidence="6" type="primary">PARPA_09871.1 scaffold 39137</name>
</gene>
<evidence type="ECO:0000256" key="4">
    <source>
        <dbReference type="SAM" id="MobiDB-lite"/>
    </source>
</evidence>
<feature type="compositionally biased region" description="Low complexity" evidence="4">
    <location>
        <begin position="478"/>
        <end position="494"/>
    </location>
</feature>
<dbReference type="PANTHER" id="PTHR40621:SF6">
    <property type="entry name" value="AP-1-LIKE TRANSCRIPTION FACTOR YAP1-RELATED"/>
    <property type="match status" value="1"/>
</dbReference>
<dbReference type="Proteomes" id="UP000054107">
    <property type="component" value="Unassembled WGS sequence"/>
</dbReference>
<dbReference type="AlphaFoldDB" id="A0A0B7NL14"/>
<feature type="compositionally biased region" description="Low complexity" evidence="4">
    <location>
        <begin position="440"/>
        <end position="462"/>
    </location>
</feature>
<dbReference type="Pfam" id="PF00170">
    <property type="entry name" value="bZIP_1"/>
    <property type="match status" value="1"/>
</dbReference>
<protein>
    <recommendedName>
        <fullName evidence="5">BZIP domain-containing protein</fullName>
    </recommendedName>
</protein>
<accession>A0A0B7NL14</accession>